<keyword evidence="4" id="KW-1185">Reference proteome</keyword>
<name>A0AA96GA70_9BACT</name>
<feature type="domain" description="Inner membrane protein YgaP-like transmembrane" evidence="2">
    <location>
        <begin position="11"/>
        <end position="59"/>
    </location>
</feature>
<evidence type="ECO:0000313" key="4">
    <source>
        <dbReference type="Proteomes" id="UP001302719"/>
    </source>
</evidence>
<dbReference type="Proteomes" id="UP001302719">
    <property type="component" value="Chromosome"/>
</dbReference>
<dbReference type="EMBL" id="CP116967">
    <property type="protein sequence ID" value="WNM56410.1"/>
    <property type="molecule type" value="Genomic_DNA"/>
</dbReference>
<dbReference type="AlphaFoldDB" id="A0AA96GA70"/>
<protein>
    <submittedName>
        <fullName evidence="3">DUF2892 domain-containing protein</fullName>
    </submittedName>
</protein>
<feature type="transmembrane region" description="Helical" evidence="1">
    <location>
        <begin position="7"/>
        <end position="26"/>
    </location>
</feature>
<sequence>MKRKRQLHDGIAGALITAGVALGYYVNPLWLLLPGILGVTLLLQSGFTGFCPVYFILDRTCPEE</sequence>
<dbReference type="KEGG" id="nall:PP769_10485"/>
<dbReference type="Pfam" id="PF11127">
    <property type="entry name" value="YgaP-like_TM"/>
    <property type="match status" value="1"/>
</dbReference>
<evidence type="ECO:0000259" key="2">
    <source>
        <dbReference type="Pfam" id="PF11127"/>
    </source>
</evidence>
<reference evidence="3 4" key="1">
    <citation type="submission" date="2023-01" db="EMBL/GenBank/DDBJ databases">
        <title>Cultivation and genomic characterization of new, ubiquitous marine nitrite-oxidizing bacteria from the Nitrospirales.</title>
        <authorList>
            <person name="Mueller A.J."/>
            <person name="Daebeler A."/>
            <person name="Herbold C.W."/>
            <person name="Kirkegaard R.H."/>
            <person name="Daims H."/>
        </authorList>
    </citation>
    <scope>NUCLEOTIDE SEQUENCE [LARGE SCALE GENOMIC DNA]</scope>
    <source>
        <strain evidence="3 4">VA</strain>
    </source>
</reference>
<keyword evidence="1" id="KW-0472">Membrane</keyword>
<evidence type="ECO:0000313" key="3">
    <source>
        <dbReference type="EMBL" id="WNM56410.1"/>
    </source>
</evidence>
<dbReference type="RefSeq" id="WP_312640000.1">
    <property type="nucleotide sequence ID" value="NZ_CP116967.1"/>
</dbReference>
<organism evidence="3 4">
    <name type="scientific">Candidatus Nitrospira allomarina</name>
    <dbReference type="NCBI Taxonomy" id="3020900"/>
    <lineage>
        <taxon>Bacteria</taxon>
        <taxon>Pseudomonadati</taxon>
        <taxon>Nitrospirota</taxon>
        <taxon>Nitrospiria</taxon>
        <taxon>Nitrospirales</taxon>
        <taxon>Nitrospiraceae</taxon>
        <taxon>Nitrospira</taxon>
    </lineage>
</organism>
<keyword evidence="1" id="KW-0812">Transmembrane</keyword>
<feature type="transmembrane region" description="Helical" evidence="1">
    <location>
        <begin position="32"/>
        <end position="57"/>
    </location>
</feature>
<proteinExistence type="predicted"/>
<evidence type="ECO:0000256" key="1">
    <source>
        <dbReference type="SAM" id="Phobius"/>
    </source>
</evidence>
<accession>A0AA96GA70</accession>
<dbReference type="Gene3D" id="6.10.140.1340">
    <property type="match status" value="1"/>
</dbReference>
<dbReference type="InterPro" id="IPR021309">
    <property type="entry name" value="YgaP-like_TM"/>
</dbReference>
<keyword evidence="1" id="KW-1133">Transmembrane helix</keyword>
<gene>
    <name evidence="3" type="ORF">PP769_10485</name>
</gene>